<accession>A0A1S2L129</accession>
<name>A0A1S2L129_9BACI</name>
<reference evidence="2" key="4">
    <citation type="submission" date="2020-10" db="EMBL/GenBank/DDBJ databases">
        <authorList>
            <person name="Bassil N.M."/>
            <person name="Lloyd J.R."/>
        </authorList>
    </citation>
    <scope>NUCLEOTIDE SEQUENCE</scope>
    <source>
        <strain evidence="2">NB2006</strain>
    </source>
</reference>
<dbReference type="EMBL" id="CP063356">
    <property type="protein sequence ID" value="QOY37653.1"/>
    <property type="molecule type" value="Genomic_DNA"/>
</dbReference>
<organism evidence="1 3">
    <name type="scientific">Anaerobacillus isosaccharinicus</name>
    <dbReference type="NCBI Taxonomy" id="1532552"/>
    <lineage>
        <taxon>Bacteria</taxon>
        <taxon>Bacillati</taxon>
        <taxon>Bacillota</taxon>
        <taxon>Bacilli</taxon>
        <taxon>Bacillales</taxon>
        <taxon>Bacillaceae</taxon>
        <taxon>Anaerobacillus</taxon>
    </lineage>
</organism>
<dbReference type="AlphaFoldDB" id="A0A1S2L129"/>
<reference evidence="2 3" key="2">
    <citation type="journal article" date="2017" name="Genome Announc.">
        <title>Draft Genome Sequences of Four Alkaliphilic Bacteria Belonging to the Anaerobacillus Genus.</title>
        <authorList>
            <person name="Bassil N.M."/>
            <person name="Lloyd J.R."/>
        </authorList>
    </citation>
    <scope>NUCLEOTIDE SEQUENCE [LARGE SCALE GENOMIC DNA]</scope>
    <source>
        <strain evidence="2 3">NB2006</strain>
    </source>
</reference>
<keyword evidence="3" id="KW-1185">Reference proteome</keyword>
<dbReference type="EMBL" id="LQXD01000186">
    <property type="protein sequence ID" value="OIJ06158.1"/>
    <property type="molecule type" value="Genomic_DNA"/>
</dbReference>
<dbReference type="OrthoDB" id="2963302at2"/>
<sequence>MQELSPFSAYHKWKMQWRTVSSVEHAHNLALYRLSRSRKDREMINSISKIGLIGGVQLSRMFLKGDKKRLKELYRTRVLKKHILHKGKNEIEVYTLGKTSLDFLKSNQGNRWFGYSETDVLQRMVYFQLYEKMQNELNVNIEIEKAPYPFAGRMIIKGNSFLVLVVRENTSEILKHLEKVAPSEKIICVCEHIVYMKELNDKIKHLSVRLTTDKDIRESALQDTFYVFEQGEWKKESQKKKLKISVQ</sequence>
<reference evidence="1 3" key="1">
    <citation type="submission" date="2016-10" db="EMBL/GenBank/DDBJ databases">
        <title>Draft genome sequences of four alkaliphilic bacteria belonging to the Anaerobacillus genus.</title>
        <authorList>
            <person name="Bassil N.M."/>
            <person name="Lloyd J.R."/>
        </authorList>
    </citation>
    <scope>NUCLEOTIDE SEQUENCE [LARGE SCALE GENOMIC DNA]</scope>
    <source>
        <strain evidence="1 3">NB2006</strain>
    </source>
</reference>
<evidence type="ECO:0000313" key="1">
    <source>
        <dbReference type="EMBL" id="OIJ06158.1"/>
    </source>
</evidence>
<dbReference type="RefSeq" id="WP_071318972.1">
    <property type="nucleotide sequence ID" value="NZ_CP063356.2"/>
</dbReference>
<dbReference type="Proteomes" id="UP000180175">
    <property type="component" value="Chromosome"/>
</dbReference>
<proteinExistence type="predicted"/>
<protein>
    <submittedName>
        <fullName evidence="1">Uncharacterized protein</fullName>
    </submittedName>
</protein>
<evidence type="ECO:0000313" key="3">
    <source>
        <dbReference type="Proteomes" id="UP000180175"/>
    </source>
</evidence>
<dbReference type="KEGG" id="aia:AWH56_008755"/>
<evidence type="ECO:0000313" key="2">
    <source>
        <dbReference type="EMBL" id="QOY37653.1"/>
    </source>
</evidence>
<gene>
    <name evidence="2" type="ORF">AWH56_008755</name>
    <name evidence="1" type="ORF">AWH56_21490</name>
</gene>
<reference evidence="2 3" key="3">
    <citation type="journal article" date="2019" name="Int. J. Syst. Evol. Microbiol.">
        <title>Anaerobacillus isosaccharinicus sp. nov., an alkaliphilic bacterium which degrades isosaccharinic acid.</title>
        <authorList>
            <person name="Bassil N.M."/>
            <person name="Lloyd J.R."/>
        </authorList>
    </citation>
    <scope>NUCLEOTIDE SEQUENCE [LARGE SCALE GENOMIC DNA]</scope>
    <source>
        <strain evidence="2 3">NB2006</strain>
    </source>
</reference>